<evidence type="ECO:0000256" key="3">
    <source>
        <dbReference type="ARBA" id="ARBA00023136"/>
    </source>
</evidence>
<keyword evidence="1 5" id="KW-0812">Transmembrane</keyword>
<feature type="transmembrane region" description="Helical" evidence="5">
    <location>
        <begin position="53"/>
        <end position="73"/>
    </location>
</feature>
<dbReference type="InterPro" id="IPR030184">
    <property type="entry name" value="WAT1-related"/>
</dbReference>
<dbReference type="STRING" id="3641.A0A061FTZ6"/>
<dbReference type="Proteomes" id="UP000026915">
    <property type="component" value="Chromosome 3"/>
</dbReference>
<evidence type="ECO:0000256" key="5">
    <source>
        <dbReference type="SAM" id="Phobius"/>
    </source>
</evidence>
<evidence type="ECO:0000313" key="6">
    <source>
        <dbReference type="EMBL" id="EOY20651.1"/>
    </source>
</evidence>
<evidence type="ECO:0000313" key="7">
    <source>
        <dbReference type="Proteomes" id="UP000026915"/>
    </source>
</evidence>
<dbReference type="InParanoid" id="A0A061FTZ6"/>
<dbReference type="HOGENOM" id="CLU_1436792_0_0_1"/>
<proteinExistence type="predicted"/>
<evidence type="ECO:0000256" key="1">
    <source>
        <dbReference type="ARBA" id="ARBA00022692"/>
    </source>
</evidence>
<keyword evidence="2 5" id="KW-1133">Transmembrane helix</keyword>
<name>A0A061FTZ6_THECC</name>
<evidence type="ECO:0000256" key="4">
    <source>
        <dbReference type="SAM" id="MobiDB-lite"/>
    </source>
</evidence>
<organism evidence="6 7">
    <name type="scientific">Theobroma cacao</name>
    <name type="common">Cacao</name>
    <name type="synonym">Cocoa</name>
    <dbReference type="NCBI Taxonomy" id="3641"/>
    <lineage>
        <taxon>Eukaryota</taxon>
        <taxon>Viridiplantae</taxon>
        <taxon>Streptophyta</taxon>
        <taxon>Embryophyta</taxon>
        <taxon>Tracheophyta</taxon>
        <taxon>Spermatophyta</taxon>
        <taxon>Magnoliopsida</taxon>
        <taxon>eudicotyledons</taxon>
        <taxon>Gunneridae</taxon>
        <taxon>Pentapetalae</taxon>
        <taxon>rosids</taxon>
        <taxon>malvids</taxon>
        <taxon>Malvales</taxon>
        <taxon>Malvaceae</taxon>
        <taxon>Byttnerioideae</taxon>
        <taxon>Theobroma</taxon>
    </lineage>
</organism>
<sequence>MNLLNLALNHLPSPCPPPPQIVEHRRPFNCYCLSYSTSNISQATILKGYSSKITLLSFYCLFGFVQCTMVTLIPERNNLDAWKLSLEIEFISIICFEGRAFVSVSRVACQSQEEHQSKTSIESSCCNWKYGIEWRIGMVHTYIIGAVIIFIGFYGAIWARSKEEKEVTSIDKPQVSSSETPLLNAHAHP</sequence>
<dbReference type="GO" id="GO:0022857">
    <property type="term" value="F:transmembrane transporter activity"/>
    <property type="evidence" value="ECO:0007669"/>
    <property type="project" value="InterPro"/>
</dbReference>
<dbReference type="Gramene" id="EOY20651">
    <property type="protein sequence ID" value="EOY20651"/>
    <property type="gene ID" value="TCM_012009"/>
</dbReference>
<dbReference type="GO" id="GO:0016020">
    <property type="term" value="C:membrane"/>
    <property type="evidence" value="ECO:0007669"/>
    <property type="project" value="InterPro"/>
</dbReference>
<keyword evidence="7" id="KW-1185">Reference proteome</keyword>
<feature type="transmembrane region" description="Helical" evidence="5">
    <location>
        <begin position="139"/>
        <end position="159"/>
    </location>
</feature>
<protein>
    <recommendedName>
        <fullName evidence="8">WAT1-related protein</fullName>
    </recommendedName>
</protein>
<dbReference type="PANTHER" id="PTHR31218">
    <property type="entry name" value="WAT1-RELATED PROTEIN"/>
    <property type="match status" value="1"/>
</dbReference>
<reference evidence="6 7" key="1">
    <citation type="journal article" date="2013" name="Genome Biol.">
        <title>The genome sequence of the most widely cultivated cacao type and its use to identify candidate genes regulating pod color.</title>
        <authorList>
            <person name="Motamayor J.C."/>
            <person name="Mockaitis K."/>
            <person name="Schmutz J."/>
            <person name="Haiminen N."/>
            <person name="Iii D.L."/>
            <person name="Cornejo O."/>
            <person name="Findley S.D."/>
            <person name="Zheng P."/>
            <person name="Utro F."/>
            <person name="Royaert S."/>
            <person name="Saski C."/>
            <person name="Jenkins J."/>
            <person name="Podicheti R."/>
            <person name="Zhao M."/>
            <person name="Scheffler B.E."/>
            <person name="Stack J.C."/>
            <person name="Feltus F.A."/>
            <person name="Mustiga G.M."/>
            <person name="Amores F."/>
            <person name="Phillips W."/>
            <person name="Marelli J.P."/>
            <person name="May G.D."/>
            <person name="Shapiro H."/>
            <person name="Ma J."/>
            <person name="Bustamante C.D."/>
            <person name="Schnell R.J."/>
            <person name="Main D."/>
            <person name="Gilbert D."/>
            <person name="Parida L."/>
            <person name="Kuhn D.N."/>
        </authorList>
    </citation>
    <scope>NUCLEOTIDE SEQUENCE [LARGE SCALE GENOMIC DNA]</scope>
    <source>
        <strain evidence="7">cv. Matina 1-6</strain>
    </source>
</reference>
<evidence type="ECO:0000256" key="2">
    <source>
        <dbReference type="ARBA" id="ARBA00022989"/>
    </source>
</evidence>
<evidence type="ECO:0008006" key="8">
    <source>
        <dbReference type="Google" id="ProtNLM"/>
    </source>
</evidence>
<dbReference type="AlphaFoldDB" id="A0A061FTZ6"/>
<feature type="region of interest" description="Disordered" evidence="4">
    <location>
        <begin position="169"/>
        <end position="189"/>
    </location>
</feature>
<gene>
    <name evidence="6" type="ORF">TCM_012009</name>
</gene>
<accession>A0A061FTZ6</accession>
<dbReference type="EMBL" id="CM001881">
    <property type="protein sequence ID" value="EOY20651.1"/>
    <property type="molecule type" value="Genomic_DNA"/>
</dbReference>
<keyword evidence="3 5" id="KW-0472">Membrane</keyword>